<name>A0A381VRD2_9ZZZZ</name>
<dbReference type="AlphaFoldDB" id="A0A381VRD2"/>
<reference evidence="1" key="1">
    <citation type="submission" date="2018-05" db="EMBL/GenBank/DDBJ databases">
        <authorList>
            <person name="Lanie J.A."/>
            <person name="Ng W.-L."/>
            <person name="Kazmierczak K.M."/>
            <person name="Andrzejewski T.M."/>
            <person name="Davidsen T.M."/>
            <person name="Wayne K.J."/>
            <person name="Tettelin H."/>
            <person name="Glass J.I."/>
            <person name="Rusch D."/>
            <person name="Podicherti R."/>
            <person name="Tsui H.-C.T."/>
            <person name="Winkler M.E."/>
        </authorList>
    </citation>
    <scope>NUCLEOTIDE SEQUENCE</scope>
</reference>
<feature type="non-terminal residue" evidence="1">
    <location>
        <position position="48"/>
    </location>
</feature>
<accession>A0A381VRD2</accession>
<gene>
    <name evidence="1" type="ORF">METZ01_LOCUS95051</name>
</gene>
<dbReference type="EMBL" id="UINC01009408">
    <property type="protein sequence ID" value="SVA42197.1"/>
    <property type="molecule type" value="Genomic_DNA"/>
</dbReference>
<organism evidence="1">
    <name type="scientific">marine metagenome</name>
    <dbReference type="NCBI Taxonomy" id="408172"/>
    <lineage>
        <taxon>unclassified sequences</taxon>
        <taxon>metagenomes</taxon>
        <taxon>ecological metagenomes</taxon>
    </lineage>
</organism>
<proteinExistence type="predicted"/>
<protein>
    <submittedName>
        <fullName evidence="1">Uncharacterized protein</fullName>
    </submittedName>
</protein>
<sequence length="48" mass="5763">MHFQGVIKKMISEFDSPVRYYLNFEDDMLCMNQLLNKEIKIKSIGYQC</sequence>
<evidence type="ECO:0000313" key="1">
    <source>
        <dbReference type="EMBL" id="SVA42197.1"/>
    </source>
</evidence>